<reference evidence="1 2" key="1">
    <citation type="submission" date="2018-09" db="EMBL/GenBank/DDBJ databases">
        <title>Sphingomonas sp. DAC4.</title>
        <authorList>
            <person name="Seo T."/>
        </authorList>
    </citation>
    <scope>NUCLEOTIDE SEQUENCE [LARGE SCALE GENOMIC DNA]</scope>
    <source>
        <strain evidence="1 2">DAC4</strain>
    </source>
</reference>
<organism evidence="1 2">
    <name type="scientific">Sphingomonas edaphi</name>
    <dbReference type="NCBI Taxonomy" id="2315689"/>
    <lineage>
        <taxon>Bacteria</taxon>
        <taxon>Pseudomonadati</taxon>
        <taxon>Pseudomonadota</taxon>
        <taxon>Alphaproteobacteria</taxon>
        <taxon>Sphingomonadales</taxon>
        <taxon>Sphingomonadaceae</taxon>
        <taxon>Sphingomonas</taxon>
    </lineage>
</organism>
<dbReference type="OrthoDB" id="7619266at2"/>
<dbReference type="RefSeq" id="WP_119532802.1">
    <property type="nucleotide sequence ID" value="NZ_QXTF01000001.1"/>
</dbReference>
<dbReference type="Gene3D" id="3.40.50.10600">
    <property type="entry name" value="SpoIIaa-like domains"/>
    <property type="match status" value="1"/>
</dbReference>
<evidence type="ECO:0000313" key="1">
    <source>
        <dbReference type="EMBL" id="RIX32652.1"/>
    </source>
</evidence>
<proteinExistence type="predicted"/>
<evidence type="ECO:0000313" key="2">
    <source>
        <dbReference type="Proteomes" id="UP000285023"/>
    </source>
</evidence>
<dbReference type="Proteomes" id="UP000285023">
    <property type="component" value="Unassembled WGS sequence"/>
</dbReference>
<gene>
    <name evidence="1" type="ORF">D3M59_01145</name>
</gene>
<dbReference type="SUPFAM" id="SSF52091">
    <property type="entry name" value="SpoIIaa-like"/>
    <property type="match status" value="1"/>
</dbReference>
<dbReference type="InterPro" id="IPR021866">
    <property type="entry name" value="SpoIIAA-like"/>
</dbReference>
<dbReference type="Pfam" id="PF11964">
    <property type="entry name" value="SpoIIAA-like"/>
    <property type="match status" value="1"/>
</dbReference>
<dbReference type="InterPro" id="IPR038396">
    <property type="entry name" value="SpoIIAA-like_sf"/>
</dbReference>
<protein>
    <submittedName>
        <fullName evidence="1">STAS/SEC14 domain-containing protein</fullName>
    </submittedName>
</protein>
<dbReference type="EMBL" id="QXTF01000001">
    <property type="protein sequence ID" value="RIX32652.1"/>
    <property type="molecule type" value="Genomic_DNA"/>
</dbReference>
<accession>A0A418Q418</accession>
<name>A0A418Q418_9SPHN</name>
<dbReference type="InterPro" id="IPR036513">
    <property type="entry name" value="STAS_dom_sf"/>
</dbReference>
<keyword evidence="2" id="KW-1185">Reference proteome</keyword>
<dbReference type="AlphaFoldDB" id="A0A418Q418"/>
<sequence>MHRFIDSPDDVLALEISGTITGDDLYAIMNRTDAIMARPGKVHVFVETQGIGGMQLSALPHHLSRALPLFGKLDRFGRVAVVADQAWMRAGSRLESAMLPNISY</sequence>
<comment type="caution">
    <text evidence="1">The sequence shown here is derived from an EMBL/GenBank/DDBJ whole genome shotgun (WGS) entry which is preliminary data.</text>
</comment>